<protein>
    <submittedName>
        <fullName evidence="2">Uncharacterized protein</fullName>
    </submittedName>
</protein>
<feature type="coiled-coil region" evidence="1">
    <location>
        <begin position="51"/>
        <end position="118"/>
    </location>
</feature>
<comment type="caution">
    <text evidence="2">The sequence shown here is derived from an EMBL/GenBank/DDBJ whole genome shotgun (WGS) entry which is preliminary data.</text>
</comment>
<dbReference type="RefSeq" id="WP_161823726.1">
    <property type="nucleotide sequence ID" value="NZ_WVIC01000002.1"/>
</dbReference>
<keyword evidence="3" id="KW-1185">Reference proteome</keyword>
<evidence type="ECO:0000313" key="2">
    <source>
        <dbReference type="EMBL" id="NCJ05248.1"/>
    </source>
</evidence>
<evidence type="ECO:0000256" key="1">
    <source>
        <dbReference type="SAM" id="Coils"/>
    </source>
</evidence>
<evidence type="ECO:0000313" key="3">
    <source>
        <dbReference type="Proteomes" id="UP000607397"/>
    </source>
</evidence>
<keyword evidence="1" id="KW-0175">Coiled coil</keyword>
<gene>
    <name evidence="2" type="ORF">GS597_01690</name>
</gene>
<proteinExistence type="predicted"/>
<organism evidence="2 3">
    <name type="scientific">Petrachloros mirabilis ULC683</name>
    <dbReference type="NCBI Taxonomy" id="2781853"/>
    <lineage>
        <taxon>Bacteria</taxon>
        <taxon>Bacillati</taxon>
        <taxon>Cyanobacteriota</taxon>
        <taxon>Cyanophyceae</taxon>
        <taxon>Synechococcales</taxon>
        <taxon>Petrachlorosaceae</taxon>
        <taxon>Petrachloros</taxon>
        <taxon>Petrachloros mirabilis</taxon>
    </lineage>
</organism>
<reference evidence="2" key="1">
    <citation type="submission" date="2019-12" db="EMBL/GenBank/DDBJ databases">
        <title>High-Quality draft genome sequences of three cyanobacteria isolated from the limestone walls of the Old Cathedral of Coimbra.</title>
        <authorList>
            <person name="Tiago I."/>
            <person name="Soares F."/>
            <person name="Portugal A."/>
        </authorList>
    </citation>
    <scope>NUCLEOTIDE SEQUENCE [LARGE SCALE GENOMIC DNA]</scope>
    <source>
        <strain evidence="2">C</strain>
    </source>
</reference>
<accession>A0A8K1ZW77</accession>
<dbReference type="Proteomes" id="UP000607397">
    <property type="component" value="Unassembled WGS sequence"/>
</dbReference>
<dbReference type="AlphaFoldDB" id="A0A8K1ZW77"/>
<name>A0A8K1ZW77_9CYAN</name>
<dbReference type="EMBL" id="WVIC01000002">
    <property type="protein sequence ID" value="NCJ05248.1"/>
    <property type="molecule type" value="Genomic_DNA"/>
</dbReference>
<sequence>MSVDLAELNQEIARLQVALQVIEQERDRALVSAAQWRQRYEVEAQQRRRGVEKADQTIASLRAELQQLCQNRRGAALSLPGTANTSMSAQLATALAERDRLQEALEQEKSAHLRTRQNLINALHDALKNPSRDGLRYPQA</sequence>